<reference evidence="3" key="1">
    <citation type="submission" date="2019-11" db="UniProtKB">
        <authorList>
            <consortium name="WormBaseParasite"/>
        </authorList>
    </citation>
    <scope>IDENTIFICATION</scope>
</reference>
<dbReference type="GO" id="GO:0005886">
    <property type="term" value="C:plasma membrane"/>
    <property type="evidence" value="ECO:0007669"/>
    <property type="project" value="TreeGrafter"/>
</dbReference>
<dbReference type="CDD" id="cd10283">
    <property type="entry name" value="MnuA_DNase1-like"/>
    <property type="match status" value="1"/>
</dbReference>
<dbReference type="Pfam" id="PF03372">
    <property type="entry name" value="Exo_endo_phos"/>
    <property type="match status" value="1"/>
</dbReference>
<dbReference type="InterPro" id="IPR036691">
    <property type="entry name" value="Endo/exonu/phosph_ase_sf"/>
</dbReference>
<feature type="domain" description="Endonuclease/exonuclease/phosphatase" evidence="2">
    <location>
        <begin position="163"/>
        <end position="444"/>
    </location>
</feature>
<dbReference type="WBParaSite" id="MCU_010019-RA">
    <property type="protein sequence ID" value="MCU_010019-RA"/>
    <property type="gene ID" value="MCU_010019"/>
</dbReference>
<name>A0A5K3FPJ2_MESCO</name>
<dbReference type="Gene3D" id="3.60.10.10">
    <property type="entry name" value="Endonuclease/exonuclease/phosphatase"/>
    <property type="match status" value="1"/>
</dbReference>
<evidence type="ECO:0000259" key="2">
    <source>
        <dbReference type="Pfam" id="PF03372"/>
    </source>
</evidence>
<dbReference type="InterPro" id="IPR051675">
    <property type="entry name" value="Endo/Exo/Phosphatase_dom_1"/>
</dbReference>
<accession>A0A5K3FPJ2</accession>
<dbReference type="SUPFAM" id="SSF56219">
    <property type="entry name" value="DNase I-like"/>
    <property type="match status" value="1"/>
</dbReference>
<feature type="region of interest" description="Disordered" evidence="1">
    <location>
        <begin position="91"/>
        <end position="111"/>
    </location>
</feature>
<dbReference type="PANTHER" id="PTHR21180:SF32">
    <property type="entry name" value="ENDONUCLEASE_EXONUCLEASE_PHOSPHATASE FAMILY DOMAIN-CONTAINING PROTEIN 1"/>
    <property type="match status" value="1"/>
</dbReference>
<protein>
    <submittedName>
        <fullName evidence="3">Endo/exonuclease/phosphatase domain-containing protein</fullName>
    </submittedName>
</protein>
<dbReference type="PANTHER" id="PTHR21180">
    <property type="entry name" value="ENDONUCLEASE/EXONUCLEASE/PHOSPHATASE FAMILY DOMAIN-CONTAINING PROTEIN 1"/>
    <property type="match status" value="1"/>
</dbReference>
<dbReference type="InterPro" id="IPR005135">
    <property type="entry name" value="Endo/exonuclease/phosphatase"/>
</dbReference>
<proteinExistence type="predicted"/>
<dbReference type="AlphaFoldDB" id="A0A5K3FPJ2"/>
<evidence type="ECO:0000313" key="3">
    <source>
        <dbReference type="WBParaSite" id="MCU_010019-RA"/>
    </source>
</evidence>
<organism evidence="3">
    <name type="scientific">Mesocestoides corti</name>
    <name type="common">Flatworm</name>
    <dbReference type="NCBI Taxonomy" id="53468"/>
    <lineage>
        <taxon>Eukaryota</taxon>
        <taxon>Metazoa</taxon>
        <taxon>Spiralia</taxon>
        <taxon>Lophotrochozoa</taxon>
        <taxon>Platyhelminthes</taxon>
        <taxon>Cestoda</taxon>
        <taxon>Eucestoda</taxon>
        <taxon>Cyclophyllidea</taxon>
        <taxon>Mesocestoididae</taxon>
        <taxon>Mesocestoides</taxon>
    </lineage>
</organism>
<sequence>MGQCCCILTSLNPSEILSKKKALVKFFNAASKEEILNRYPCLGESVAQVIVARRQRAPLKRLKDVWYLEAIRQQLLAEIGLIADDTSPPPEVGITERAPPPPPFSASSVPNESPRFPFGDSSAVELFQVLKATGLIDSWEKYVNGSLSLCASDSVPASTYRLATWNLDRITVAKAKHPGIREAICLTILRHQIDLIAFQEVVEPEAVQLIVDEMNLPVLPMVKRWAAANQQKHGTWAAFSSNEKTGHTFQSKEYSSFLYRSDRVKAISSRVLGGTNGSARPFSRSPFMGKFKLNSSTLILTSVHLKAPGLRDSQAAVTTEEVSNLADLVDAMKDTLSSDVHYAILGDFNLDPSSEAFDALRSRGLSPAIPSTCATMVTAVERSPTGQGGKTTSCFDNVWLCPSLSSGSTGLRFTGVSVVVNTGLRHPLIPRPDLAGFGGLPSDHCPVYFDLACSD</sequence>
<evidence type="ECO:0000256" key="1">
    <source>
        <dbReference type="SAM" id="MobiDB-lite"/>
    </source>
</evidence>
<dbReference type="GO" id="GO:0003824">
    <property type="term" value="F:catalytic activity"/>
    <property type="evidence" value="ECO:0007669"/>
    <property type="project" value="InterPro"/>
</dbReference>